<dbReference type="InterPro" id="IPR015421">
    <property type="entry name" value="PyrdxlP-dep_Trfase_major"/>
</dbReference>
<dbReference type="Proteomes" id="UP000316852">
    <property type="component" value="Unassembled WGS sequence"/>
</dbReference>
<dbReference type="CDD" id="cd00613">
    <property type="entry name" value="GDC-P"/>
    <property type="match status" value="1"/>
</dbReference>
<protein>
    <recommendedName>
        <fullName evidence="4">Probable glycine dehydrogenase (decarboxylating) subunit 1</fullName>
        <ecNumber evidence="4">1.4.4.2</ecNumber>
    </recommendedName>
    <alternativeName>
        <fullName evidence="4">Glycine cleavage system P-protein subunit 1</fullName>
    </alternativeName>
    <alternativeName>
        <fullName evidence="4">Glycine decarboxylase subunit 1</fullName>
    </alternativeName>
    <alternativeName>
        <fullName evidence="4">Glycine dehydrogenase (aminomethyl-transferring) subunit 1</fullName>
    </alternativeName>
</protein>
<dbReference type="Gene3D" id="3.40.640.10">
    <property type="entry name" value="Type I PLP-dependent aspartate aminotransferase-like (Major domain)"/>
    <property type="match status" value="1"/>
</dbReference>
<dbReference type="EMBL" id="VBOW01000019">
    <property type="protein sequence ID" value="TMQ59820.1"/>
    <property type="molecule type" value="Genomic_DNA"/>
</dbReference>
<dbReference type="InterPro" id="IPR015422">
    <property type="entry name" value="PyrdxlP-dep_Trfase_small"/>
</dbReference>
<dbReference type="InterPro" id="IPR015424">
    <property type="entry name" value="PyrdxlP-dep_Trfase"/>
</dbReference>
<evidence type="ECO:0000256" key="1">
    <source>
        <dbReference type="ARBA" id="ARBA00003788"/>
    </source>
</evidence>
<comment type="function">
    <text evidence="1 4">The glycine cleavage system catalyzes the degradation of glycine. The P protein binds the alpha-amino group of glycine through its pyridoxal phosphate cofactor; CO(2) is released and the remaining methylamine moiety is then transferred to the lipoamide cofactor of the H protein.</text>
</comment>
<dbReference type="HAMAP" id="MF_00712">
    <property type="entry name" value="GcvPA"/>
    <property type="match status" value="1"/>
</dbReference>
<sequence>MSFVGRSEAERRDMLRTIGAESAEALWASIPPEFRVQGPLPLDPPLAEYEITRRFAQWAEANADANHYACFLGAGIYDHFIPAAVRSLTSRSEFATAYTPYQPEVSQGTLQTIFEYQSMICELTGMEVANASMYDGATACAEAAHLATGATGRRVVLVSQGAHPHFREVLRTYASAGSFDVRDLPLEQGVTPGAALERMLSPEVAAVLWAQPNFEGIVEDGAALTQAAHAAGAYSIAVADPVALALLQPPGRDGADIVVGEGQPLGVPMGYGGPLVGFFSIRKADVRRLPGRLAGATVDQDGRRGFVLTLQTREQHIRRERATSNICTNQGLMALANTIHLALLGAQGMRDVATQSLEKAHYLARRAAQVPGVSLANGDAPYFREFVLRLPGPATDFLHAAEKRRILAGVPLSRFDRARSRDLLVAATEKRTREEMDRYVEALAEWARHPAPKPVEEAACRS</sequence>
<dbReference type="SUPFAM" id="SSF53383">
    <property type="entry name" value="PLP-dependent transferases"/>
    <property type="match status" value="1"/>
</dbReference>
<dbReference type="PANTHER" id="PTHR42806">
    <property type="entry name" value="GLYCINE CLEAVAGE SYSTEM P-PROTEIN"/>
    <property type="match status" value="1"/>
</dbReference>
<dbReference type="InterPro" id="IPR023010">
    <property type="entry name" value="GcvPA"/>
</dbReference>
<reference evidence="6 7" key="1">
    <citation type="journal article" date="2019" name="Nat. Microbiol.">
        <title>Mediterranean grassland soil C-N compound turnover is dependent on rainfall and depth, and is mediated by genomically divergent microorganisms.</title>
        <authorList>
            <person name="Diamond S."/>
            <person name="Andeer P.F."/>
            <person name="Li Z."/>
            <person name="Crits-Christoph A."/>
            <person name="Burstein D."/>
            <person name="Anantharaman K."/>
            <person name="Lane K.R."/>
            <person name="Thomas B.C."/>
            <person name="Pan C."/>
            <person name="Northen T.R."/>
            <person name="Banfield J.F."/>
        </authorList>
    </citation>
    <scope>NUCLEOTIDE SEQUENCE [LARGE SCALE GENOMIC DNA]</scope>
    <source>
        <strain evidence="6">WS_6</strain>
    </source>
</reference>
<dbReference type="Pfam" id="PF02347">
    <property type="entry name" value="GDC-P"/>
    <property type="match status" value="1"/>
</dbReference>
<dbReference type="GO" id="GO:0009116">
    <property type="term" value="P:nucleoside metabolic process"/>
    <property type="evidence" value="ECO:0007669"/>
    <property type="project" value="InterPro"/>
</dbReference>
<evidence type="ECO:0000313" key="7">
    <source>
        <dbReference type="Proteomes" id="UP000316852"/>
    </source>
</evidence>
<name>A0A538T851_UNCEI</name>
<dbReference type="PIRSF" id="PIRSF006815">
    <property type="entry name" value="GcvPA"/>
    <property type="match status" value="1"/>
</dbReference>
<comment type="subunit">
    <text evidence="4">The glycine cleavage system is composed of four proteins: P, T, L and H. In this organism, the P 'protein' is a heterodimer of two subunits.</text>
</comment>
<gene>
    <name evidence="4" type="primary">gcvPA</name>
    <name evidence="6" type="ORF">E6K76_03705</name>
</gene>
<dbReference type="InterPro" id="IPR020581">
    <property type="entry name" value="GDC_P"/>
</dbReference>
<keyword evidence="2 4" id="KW-0560">Oxidoreductase</keyword>
<organism evidence="6 7">
    <name type="scientific">Eiseniibacteriota bacterium</name>
    <dbReference type="NCBI Taxonomy" id="2212470"/>
    <lineage>
        <taxon>Bacteria</taxon>
        <taxon>Candidatus Eiseniibacteriota</taxon>
    </lineage>
</organism>
<dbReference type="PANTHER" id="PTHR42806:SF1">
    <property type="entry name" value="GLYCINE DEHYDROGENASE (DECARBOXYLATING)"/>
    <property type="match status" value="1"/>
</dbReference>
<dbReference type="NCBIfam" id="NF001696">
    <property type="entry name" value="PRK00451.1"/>
    <property type="match status" value="1"/>
</dbReference>
<evidence type="ECO:0000256" key="3">
    <source>
        <dbReference type="ARBA" id="ARBA00049026"/>
    </source>
</evidence>
<dbReference type="GO" id="GO:0019464">
    <property type="term" value="P:glycine decarboxylation via glycine cleavage system"/>
    <property type="evidence" value="ECO:0007669"/>
    <property type="project" value="UniProtKB-UniRule"/>
</dbReference>
<evidence type="ECO:0000313" key="6">
    <source>
        <dbReference type="EMBL" id="TMQ59820.1"/>
    </source>
</evidence>
<accession>A0A538T851</accession>
<dbReference type="Gene3D" id="3.90.1150.10">
    <property type="entry name" value="Aspartate Aminotransferase, domain 1"/>
    <property type="match status" value="1"/>
</dbReference>
<dbReference type="InterPro" id="IPR049315">
    <property type="entry name" value="GDC-P_N"/>
</dbReference>
<feature type="domain" description="Glycine cleavage system P-protein N-terminal" evidence="5">
    <location>
        <begin position="2"/>
        <end position="441"/>
    </location>
</feature>
<evidence type="ECO:0000259" key="5">
    <source>
        <dbReference type="Pfam" id="PF02347"/>
    </source>
</evidence>
<dbReference type="AlphaFoldDB" id="A0A538T851"/>
<comment type="caution">
    <text evidence="6">The sequence shown here is derived from an EMBL/GenBank/DDBJ whole genome shotgun (WGS) entry which is preliminary data.</text>
</comment>
<dbReference type="EC" id="1.4.4.2" evidence="4"/>
<dbReference type="GO" id="GO:0004375">
    <property type="term" value="F:glycine dehydrogenase (decarboxylating) activity"/>
    <property type="evidence" value="ECO:0007669"/>
    <property type="project" value="UniProtKB-EC"/>
</dbReference>
<evidence type="ECO:0000256" key="2">
    <source>
        <dbReference type="ARBA" id="ARBA00023002"/>
    </source>
</evidence>
<comment type="catalytic activity">
    <reaction evidence="3 4">
        <text>N(6)-[(R)-lipoyl]-L-lysyl-[glycine-cleavage complex H protein] + glycine + H(+) = N(6)-[(R)-S(8)-aminomethyldihydrolipoyl]-L-lysyl-[glycine-cleavage complex H protein] + CO2</text>
        <dbReference type="Rhea" id="RHEA:24304"/>
        <dbReference type="Rhea" id="RHEA-COMP:10494"/>
        <dbReference type="Rhea" id="RHEA-COMP:10495"/>
        <dbReference type="ChEBI" id="CHEBI:15378"/>
        <dbReference type="ChEBI" id="CHEBI:16526"/>
        <dbReference type="ChEBI" id="CHEBI:57305"/>
        <dbReference type="ChEBI" id="CHEBI:83099"/>
        <dbReference type="ChEBI" id="CHEBI:83143"/>
        <dbReference type="EC" id="1.4.4.2"/>
    </reaction>
</comment>
<proteinExistence type="inferred from homology"/>
<comment type="similarity">
    <text evidence="4">Belongs to the GcvP family. N-terminal subunit subfamily.</text>
</comment>
<evidence type="ECO:0000256" key="4">
    <source>
        <dbReference type="HAMAP-Rule" id="MF_00712"/>
    </source>
</evidence>